<gene>
    <name evidence="2" type="ORF">CKO42_21275</name>
</gene>
<evidence type="ECO:0000313" key="2">
    <source>
        <dbReference type="EMBL" id="MBK1620910.1"/>
    </source>
</evidence>
<dbReference type="InterPro" id="IPR046738">
    <property type="entry name" value="DUF6788"/>
</dbReference>
<dbReference type="Proteomes" id="UP001138768">
    <property type="component" value="Unassembled WGS sequence"/>
</dbReference>
<sequence length="110" mass="12568">MQDIASATLRQRRHALERELPSPQGLLRGSLIERYKRCGKPGCKCATGRGHGPKYYLSLSRSGARPQMDYVPQGALEQVRSALANYQRTRGMLEEICAINRELLRRRERL</sequence>
<accession>A0A9X1B5U5</accession>
<evidence type="ECO:0000259" key="1">
    <source>
        <dbReference type="Pfam" id="PF20586"/>
    </source>
</evidence>
<feature type="domain" description="DUF6788" evidence="1">
    <location>
        <begin position="8"/>
        <end position="80"/>
    </location>
</feature>
<reference evidence="2 3" key="1">
    <citation type="journal article" date="2020" name="Microorganisms">
        <title>Osmotic Adaptation and Compatible Solute Biosynthesis of Phototrophic Bacteria as Revealed from Genome Analyses.</title>
        <authorList>
            <person name="Imhoff J.F."/>
            <person name="Rahn T."/>
            <person name="Kunzel S."/>
            <person name="Keller A."/>
            <person name="Neulinger S.C."/>
        </authorList>
    </citation>
    <scope>NUCLEOTIDE SEQUENCE [LARGE SCALE GENOMIC DNA]</scope>
    <source>
        <strain evidence="2 3">DSM 25653</strain>
    </source>
</reference>
<organism evidence="2 3">
    <name type="scientific">Lamprobacter modestohalophilus</name>
    <dbReference type="NCBI Taxonomy" id="1064514"/>
    <lineage>
        <taxon>Bacteria</taxon>
        <taxon>Pseudomonadati</taxon>
        <taxon>Pseudomonadota</taxon>
        <taxon>Gammaproteobacteria</taxon>
        <taxon>Chromatiales</taxon>
        <taxon>Chromatiaceae</taxon>
        <taxon>Lamprobacter</taxon>
    </lineage>
</organism>
<dbReference type="EMBL" id="NRRY01000052">
    <property type="protein sequence ID" value="MBK1620910.1"/>
    <property type="molecule type" value="Genomic_DNA"/>
</dbReference>
<dbReference type="RefSeq" id="WP_200248576.1">
    <property type="nucleotide sequence ID" value="NZ_NRRY01000052.1"/>
</dbReference>
<name>A0A9X1B5U5_9GAMM</name>
<protein>
    <recommendedName>
        <fullName evidence="1">DUF6788 domain-containing protein</fullName>
    </recommendedName>
</protein>
<evidence type="ECO:0000313" key="3">
    <source>
        <dbReference type="Proteomes" id="UP001138768"/>
    </source>
</evidence>
<keyword evidence="3" id="KW-1185">Reference proteome</keyword>
<dbReference type="AlphaFoldDB" id="A0A9X1B5U5"/>
<dbReference type="Pfam" id="PF20586">
    <property type="entry name" value="DUF6788"/>
    <property type="match status" value="1"/>
</dbReference>
<comment type="caution">
    <text evidence="2">The sequence shown here is derived from an EMBL/GenBank/DDBJ whole genome shotgun (WGS) entry which is preliminary data.</text>
</comment>
<proteinExistence type="predicted"/>